<comment type="subcellular location">
    <subcellularLocation>
        <location evidence="1">Membrane</location>
        <topology evidence="1">Multi-pass membrane protein</topology>
    </subcellularLocation>
</comment>
<feature type="compositionally biased region" description="Low complexity" evidence="5">
    <location>
        <begin position="7"/>
        <end position="17"/>
    </location>
</feature>
<sequence>MPPPVLSLPSSQAAASSETKLDSREKTQENVESYTDSELNVPVSGHAKLRRTMKNRHIAMISIGGVIGTGLFLGSANSLAAGGPVGLLLGYSIYGFARRDDFVSAASGWSYHHGGTLRRLGMVIYSGLDVLYVNMHSNAAGRKHISLDYEGYNWTLTLPTELSAAAVLINYWTHSAKYDAVWITIFLVVAILINMLGARAYGEAEFAFASIKVITITGLIILGVVLDLGGGPNHDRIGFRYWKTPGPFAQFDGIGGPKGRFLAWWAVMSQAAFSFFGTEVVAIAAGEAKNPRRNIPKAIKRVYIRILLFYIGGVTIIGMLVPYTNPDLNLSESDAAKSPFVIAMTTAGIKGLPSVINAALLTSAWSAASSDLYTSSRALYGLALNGHAPKICTAVSSWGLPYIAVAVNSSFGLFAYMGVSTGSGRVFTWLVNMTSISGLMSWFGIAVTYIQFHKGLKAKNMSRKDLPYTAPLQPFLAWYAAISCFVICFFSGSSVFMKGGWSTADFVTNYLPFITFPILYVGARFWRQSHFIDPKDMDFKSGLAEVEAASYDEPPPRNWVERFWGWLM</sequence>
<dbReference type="Pfam" id="PF00324">
    <property type="entry name" value="AA_permease"/>
    <property type="match status" value="2"/>
</dbReference>
<feature type="transmembrane region" description="Helical" evidence="6">
    <location>
        <begin position="262"/>
        <end position="285"/>
    </location>
</feature>
<dbReference type="EMBL" id="SGPJ01000223">
    <property type="protein sequence ID" value="THG96599.1"/>
    <property type="molecule type" value="Genomic_DNA"/>
</dbReference>
<comment type="caution">
    <text evidence="8">The sequence shown here is derived from an EMBL/GenBank/DDBJ whole genome shotgun (WGS) entry which is preliminary data.</text>
</comment>
<evidence type="ECO:0000313" key="9">
    <source>
        <dbReference type="Proteomes" id="UP000309038"/>
    </source>
</evidence>
<keyword evidence="2 6" id="KW-0812">Transmembrane</keyword>
<dbReference type="Gene3D" id="1.20.1740.10">
    <property type="entry name" value="Amino acid/polyamine transporter I"/>
    <property type="match status" value="2"/>
</dbReference>
<evidence type="ECO:0000259" key="7">
    <source>
        <dbReference type="Pfam" id="PF00324"/>
    </source>
</evidence>
<feature type="transmembrane region" description="Helical" evidence="6">
    <location>
        <begin position="509"/>
        <end position="526"/>
    </location>
</feature>
<feature type="compositionally biased region" description="Basic and acidic residues" evidence="5">
    <location>
        <begin position="19"/>
        <end position="29"/>
    </location>
</feature>
<evidence type="ECO:0000256" key="1">
    <source>
        <dbReference type="ARBA" id="ARBA00004141"/>
    </source>
</evidence>
<reference evidence="8 9" key="1">
    <citation type="submission" date="2019-02" db="EMBL/GenBank/DDBJ databases">
        <title>Genome sequencing of the rare red list fungi Phlebia centrifuga.</title>
        <authorList>
            <person name="Buettner E."/>
            <person name="Kellner H."/>
        </authorList>
    </citation>
    <scope>NUCLEOTIDE SEQUENCE [LARGE SCALE GENOMIC DNA]</scope>
    <source>
        <strain evidence="8 9">DSM 108282</strain>
    </source>
</reference>
<feature type="transmembrane region" description="Helical" evidence="6">
    <location>
        <begin position="306"/>
        <end position="324"/>
    </location>
</feature>
<name>A0A4S4KJ02_9APHY</name>
<feature type="region of interest" description="Disordered" evidence="5">
    <location>
        <begin position="1"/>
        <end position="37"/>
    </location>
</feature>
<evidence type="ECO:0000256" key="2">
    <source>
        <dbReference type="ARBA" id="ARBA00022692"/>
    </source>
</evidence>
<proteinExistence type="predicted"/>
<dbReference type="PIRSF" id="PIRSF006060">
    <property type="entry name" value="AA_transporter"/>
    <property type="match status" value="1"/>
</dbReference>
<evidence type="ECO:0000256" key="5">
    <source>
        <dbReference type="SAM" id="MobiDB-lite"/>
    </source>
</evidence>
<feature type="domain" description="Amino acid permease/ SLC12A" evidence="7">
    <location>
        <begin position="152"/>
        <end position="530"/>
    </location>
</feature>
<feature type="domain" description="Amino acid permease/ SLC12A" evidence="7">
    <location>
        <begin position="57"/>
        <end position="96"/>
    </location>
</feature>
<dbReference type="InterPro" id="IPR050524">
    <property type="entry name" value="APC_YAT"/>
</dbReference>
<organism evidence="8 9">
    <name type="scientific">Hermanssonia centrifuga</name>
    <dbReference type="NCBI Taxonomy" id="98765"/>
    <lineage>
        <taxon>Eukaryota</taxon>
        <taxon>Fungi</taxon>
        <taxon>Dikarya</taxon>
        <taxon>Basidiomycota</taxon>
        <taxon>Agaricomycotina</taxon>
        <taxon>Agaricomycetes</taxon>
        <taxon>Polyporales</taxon>
        <taxon>Meruliaceae</taxon>
        <taxon>Hermanssonia</taxon>
    </lineage>
</organism>
<dbReference type="AlphaFoldDB" id="A0A4S4KJ02"/>
<dbReference type="PANTHER" id="PTHR43341:SF20">
    <property type="entry name" value="AAT FAMILY AMINO ACID TRANSPORTER"/>
    <property type="match status" value="1"/>
</dbReference>
<evidence type="ECO:0000313" key="8">
    <source>
        <dbReference type="EMBL" id="THG96599.1"/>
    </source>
</evidence>
<feature type="transmembrane region" description="Helical" evidence="6">
    <location>
        <begin position="476"/>
        <end position="497"/>
    </location>
</feature>
<evidence type="ECO:0000256" key="3">
    <source>
        <dbReference type="ARBA" id="ARBA00022989"/>
    </source>
</evidence>
<feature type="transmembrane region" description="Helical" evidence="6">
    <location>
        <begin position="399"/>
        <end position="419"/>
    </location>
</feature>
<dbReference type="Proteomes" id="UP000309038">
    <property type="component" value="Unassembled WGS sequence"/>
</dbReference>
<keyword evidence="3 6" id="KW-1133">Transmembrane helix</keyword>
<accession>A0A4S4KJ02</accession>
<gene>
    <name evidence="8" type="ORF">EW026_g5267</name>
</gene>
<feature type="transmembrane region" description="Helical" evidence="6">
    <location>
        <begin position="426"/>
        <end position="452"/>
    </location>
</feature>
<keyword evidence="9" id="KW-1185">Reference proteome</keyword>
<dbReference type="GO" id="GO:0015171">
    <property type="term" value="F:amino acid transmembrane transporter activity"/>
    <property type="evidence" value="ECO:0007669"/>
    <property type="project" value="TreeGrafter"/>
</dbReference>
<keyword evidence="4 6" id="KW-0472">Membrane</keyword>
<feature type="transmembrane region" description="Helical" evidence="6">
    <location>
        <begin position="180"/>
        <end position="197"/>
    </location>
</feature>
<evidence type="ECO:0000256" key="6">
    <source>
        <dbReference type="SAM" id="Phobius"/>
    </source>
</evidence>
<feature type="transmembrane region" description="Helical" evidence="6">
    <location>
        <begin position="206"/>
        <end position="226"/>
    </location>
</feature>
<dbReference type="PANTHER" id="PTHR43341">
    <property type="entry name" value="AMINO ACID PERMEASE"/>
    <property type="match status" value="1"/>
</dbReference>
<dbReference type="GO" id="GO:0016020">
    <property type="term" value="C:membrane"/>
    <property type="evidence" value="ECO:0007669"/>
    <property type="project" value="UniProtKB-SubCell"/>
</dbReference>
<evidence type="ECO:0000256" key="4">
    <source>
        <dbReference type="ARBA" id="ARBA00023136"/>
    </source>
</evidence>
<dbReference type="InterPro" id="IPR004841">
    <property type="entry name" value="AA-permease/SLC12A_dom"/>
</dbReference>
<feature type="transmembrane region" description="Helical" evidence="6">
    <location>
        <begin position="58"/>
        <end position="80"/>
    </location>
</feature>
<protein>
    <recommendedName>
        <fullName evidence="7">Amino acid permease/ SLC12A domain-containing protein</fullName>
    </recommendedName>
</protein>